<dbReference type="EMBL" id="JAUUUU010000001">
    <property type="protein sequence ID" value="MDP1520146.1"/>
    <property type="molecule type" value="Genomic_DNA"/>
</dbReference>
<dbReference type="InterPro" id="IPR029058">
    <property type="entry name" value="AB_hydrolase_fold"/>
</dbReference>
<protein>
    <submittedName>
        <fullName evidence="1">YqiA/YcfP family alpha/beta fold hydrolase</fullName>
    </submittedName>
</protein>
<dbReference type="PANTHER" id="PTHR35602">
    <property type="entry name" value="ESTERASE YQIA-RELATED"/>
    <property type="match status" value="1"/>
</dbReference>
<dbReference type="Gene3D" id="3.40.50.1820">
    <property type="entry name" value="alpha/beta hydrolase"/>
    <property type="match status" value="1"/>
</dbReference>
<dbReference type="SUPFAM" id="SSF53474">
    <property type="entry name" value="alpha/beta-Hydrolases"/>
    <property type="match status" value="1"/>
</dbReference>
<dbReference type="GO" id="GO:0016787">
    <property type="term" value="F:hydrolase activity"/>
    <property type="evidence" value="ECO:0007669"/>
    <property type="project" value="UniProtKB-KW"/>
</dbReference>
<dbReference type="RefSeq" id="WP_305169677.1">
    <property type="nucleotide sequence ID" value="NZ_JAUUUU010000001.1"/>
</dbReference>
<keyword evidence="1" id="KW-0378">Hydrolase</keyword>
<comment type="caution">
    <text evidence="1">The sequence shown here is derived from an EMBL/GenBank/DDBJ whole genome shotgun (WGS) entry which is preliminary data.</text>
</comment>
<organism evidence="1 2">
    <name type="scientific">Porticoccus litoralis</name>
    <dbReference type="NCBI Taxonomy" id="434086"/>
    <lineage>
        <taxon>Bacteria</taxon>
        <taxon>Pseudomonadati</taxon>
        <taxon>Pseudomonadota</taxon>
        <taxon>Gammaproteobacteria</taxon>
        <taxon>Cellvibrionales</taxon>
        <taxon>Porticoccaceae</taxon>
        <taxon>Porticoccus</taxon>
    </lineage>
</organism>
<evidence type="ECO:0000313" key="1">
    <source>
        <dbReference type="EMBL" id="MDP1520146.1"/>
    </source>
</evidence>
<reference evidence="1" key="1">
    <citation type="journal article" date="2010" name="Int. J. Syst. Evol. Microbiol.">
        <title>Porticoccus litoralis gen. nov., sp. nov., a gammaproteobacterium isolated from the Yellow Sea.</title>
        <authorList>
            <person name="Oh H.M."/>
            <person name="Kim H."/>
            <person name="Kim K.M."/>
            <person name="Min G.S."/>
            <person name="Cho J.C."/>
        </authorList>
    </citation>
    <scope>NUCLEOTIDE SEQUENCE</scope>
    <source>
        <strain evidence="1">DSM 25064</strain>
    </source>
</reference>
<dbReference type="AlphaFoldDB" id="A0AAW8B086"/>
<accession>A0AAW8B086</accession>
<dbReference type="Proteomes" id="UP001178354">
    <property type="component" value="Unassembled WGS sequence"/>
</dbReference>
<sequence length="194" mass="22612">MALIYIHGFNSSPASLKSRQTAEWLSLHYPDVPFHCPRLNNEPDKAIRQLQALVESAKQPVGLVGSSMGGYYATWLAEQYSLRAVLVNPAVMPYKMMLDYLGENANYHTGERYVLEQKHVDEVHRLEVRTPLHRDRYWVLLQTEDEVLDYRQAEARYDGCRMTIEQGGDHSFQHFERFLPDIFDFLQLSPEIHE</sequence>
<evidence type="ECO:0000313" key="2">
    <source>
        <dbReference type="Proteomes" id="UP001178354"/>
    </source>
</evidence>
<dbReference type="PANTHER" id="PTHR35602:SF3">
    <property type="entry name" value="ESTERASE YQIA"/>
    <property type="match status" value="1"/>
</dbReference>
<reference evidence="1" key="2">
    <citation type="submission" date="2023-08" db="EMBL/GenBank/DDBJ databases">
        <authorList>
            <person name="Luo J."/>
        </authorList>
    </citation>
    <scope>NUCLEOTIDE SEQUENCE</scope>
    <source>
        <strain evidence="1">DSM 25064</strain>
    </source>
</reference>
<proteinExistence type="predicted"/>
<name>A0AAW8B086_9GAMM</name>
<gene>
    <name evidence="1" type="ORF">Q8A57_04105</name>
</gene>
<keyword evidence="2" id="KW-1185">Reference proteome</keyword>
<dbReference type="Pfam" id="PF05728">
    <property type="entry name" value="UPF0227"/>
    <property type="match status" value="1"/>
</dbReference>
<dbReference type="InterPro" id="IPR008886">
    <property type="entry name" value="UPF0227/Esterase_YqiA"/>
</dbReference>